<evidence type="ECO:0000313" key="2">
    <source>
        <dbReference type="EMBL" id="BBD78100.1"/>
    </source>
</evidence>
<feature type="compositionally biased region" description="Polar residues" evidence="1">
    <location>
        <begin position="56"/>
        <end position="78"/>
    </location>
</feature>
<protein>
    <recommendedName>
        <fullName evidence="4">DUF1178 domain-containing protein</fullName>
    </recommendedName>
</protein>
<keyword evidence="3" id="KW-1185">Reference proteome</keyword>
<proteinExistence type="predicted"/>
<accession>A0A2Z6E0J7</accession>
<dbReference type="AlphaFoldDB" id="A0A2Z6E0J7"/>
<reference evidence="2 3" key="1">
    <citation type="submission" date="2018-04" db="EMBL/GenBank/DDBJ databases">
        <title>Complete genome sequence of Hydrogenophilus thermoluteolus TH-1.</title>
        <authorList>
            <person name="Arai H."/>
        </authorList>
    </citation>
    <scope>NUCLEOTIDE SEQUENCE [LARGE SCALE GENOMIC DNA]</scope>
    <source>
        <strain evidence="2 3">TH-1</strain>
    </source>
</reference>
<sequence length="151" mass="16990">MIVFDLTCDHAHRFELWVPSAEALDQQIAKGWVTCPHCGTQAVRRLPAAPAVHTTPKLQRTSAQQKQASTTSDNPPNLSAQALERIWNTLQKLKREAQDVGTRFPEEARKIHYGEAPLRPIKGQANREEFVSLLEEGILVIPLPPDKEEMH</sequence>
<dbReference type="EMBL" id="AP018558">
    <property type="protein sequence ID" value="BBD78100.1"/>
    <property type="molecule type" value="Genomic_DNA"/>
</dbReference>
<dbReference type="InterPro" id="IPR009562">
    <property type="entry name" value="DUF1178"/>
</dbReference>
<evidence type="ECO:0000256" key="1">
    <source>
        <dbReference type="SAM" id="MobiDB-lite"/>
    </source>
</evidence>
<gene>
    <name evidence="2" type="ORF">HPTL_1844</name>
</gene>
<dbReference type="PIRSF" id="PIRSF032131">
    <property type="entry name" value="UCP032131"/>
    <property type="match status" value="1"/>
</dbReference>
<evidence type="ECO:0000313" key="3">
    <source>
        <dbReference type="Proteomes" id="UP000262004"/>
    </source>
</evidence>
<dbReference type="OrthoDB" id="5295943at2"/>
<dbReference type="KEGG" id="htl:HPTL_1844"/>
<dbReference type="Pfam" id="PF06676">
    <property type="entry name" value="DUF1178"/>
    <property type="match status" value="1"/>
</dbReference>
<name>A0A2Z6E0J7_HYDTE</name>
<evidence type="ECO:0008006" key="4">
    <source>
        <dbReference type="Google" id="ProtNLM"/>
    </source>
</evidence>
<organism evidence="2 3">
    <name type="scientific">Hydrogenophilus thermoluteolus</name>
    <name type="common">Pseudomonas hydrogenothermophila</name>
    <dbReference type="NCBI Taxonomy" id="297"/>
    <lineage>
        <taxon>Bacteria</taxon>
        <taxon>Pseudomonadati</taxon>
        <taxon>Pseudomonadota</taxon>
        <taxon>Hydrogenophilia</taxon>
        <taxon>Hydrogenophilales</taxon>
        <taxon>Hydrogenophilaceae</taxon>
        <taxon>Hydrogenophilus</taxon>
    </lineage>
</organism>
<feature type="region of interest" description="Disordered" evidence="1">
    <location>
        <begin position="50"/>
        <end position="78"/>
    </location>
</feature>
<dbReference type="RefSeq" id="WP_119335763.1">
    <property type="nucleotide sequence ID" value="NZ_AP018558.1"/>
</dbReference>
<dbReference type="Proteomes" id="UP000262004">
    <property type="component" value="Chromosome"/>
</dbReference>